<evidence type="ECO:0000256" key="4">
    <source>
        <dbReference type="ARBA" id="ARBA00022692"/>
    </source>
</evidence>
<keyword evidence="5 7" id="KW-1133">Transmembrane helix</keyword>
<evidence type="ECO:0000256" key="5">
    <source>
        <dbReference type="ARBA" id="ARBA00022989"/>
    </source>
</evidence>
<dbReference type="PROSITE" id="PS50928">
    <property type="entry name" value="ABC_TM1"/>
    <property type="match status" value="1"/>
</dbReference>
<evidence type="ECO:0000256" key="8">
    <source>
        <dbReference type="SAM" id="MobiDB-lite"/>
    </source>
</evidence>
<evidence type="ECO:0000256" key="1">
    <source>
        <dbReference type="ARBA" id="ARBA00004651"/>
    </source>
</evidence>
<reference evidence="10 11" key="1">
    <citation type="submission" date="2016-10" db="EMBL/GenBank/DDBJ databases">
        <authorList>
            <person name="de Groot N.N."/>
        </authorList>
    </citation>
    <scope>NUCLEOTIDE SEQUENCE [LARGE SCALE GENOMIC DNA]</scope>
    <source>
        <strain evidence="10 11">CGMCC 4.6945</strain>
    </source>
</reference>
<feature type="transmembrane region" description="Helical" evidence="7">
    <location>
        <begin position="107"/>
        <end position="128"/>
    </location>
</feature>
<comment type="subcellular location">
    <subcellularLocation>
        <location evidence="1 7">Cell membrane</location>
        <topology evidence="1 7">Multi-pass membrane protein</topology>
    </subcellularLocation>
</comment>
<keyword evidence="4 7" id="KW-0812">Transmembrane</keyword>
<dbReference type="RefSeq" id="WP_090034283.1">
    <property type="nucleotide sequence ID" value="NZ_BONM01000032.1"/>
</dbReference>
<feature type="transmembrane region" description="Helical" evidence="7">
    <location>
        <begin position="244"/>
        <end position="265"/>
    </location>
</feature>
<evidence type="ECO:0000256" key="6">
    <source>
        <dbReference type="ARBA" id="ARBA00023136"/>
    </source>
</evidence>
<dbReference type="OrthoDB" id="9805974at2"/>
<proteinExistence type="inferred from homology"/>
<keyword evidence="3" id="KW-1003">Cell membrane</keyword>
<feature type="compositionally biased region" description="Basic residues" evidence="8">
    <location>
        <begin position="23"/>
        <end position="35"/>
    </location>
</feature>
<keyword evidence="10" id="KW-0762">Sugar transport</keyword>
<evidence type="ECO:0000256" key="7">
    <source>
        <dbReference type="RuleBase" id="RU363032"/>
    </source>
</evidence>
<feature type="region of interest" description="Disordered" evidence="8">
    <location>
        <begin position="15"/>
        <end position="35"/>
    </location>
</feature>
<feature type="domain" description="ABC transmembrane type-1" evidence="9">
    <location>
        <begin position="103"/>
        <end position="313"/>
    </location>
</feature>
<evidence type="ECO:0000256" key="2">
    <source>
        <dbReference type="ARBA" id="ARBA00022448"/>
    </source>
</evidence>
<keyword evidence="6 7" id="KW-0472">Membrane</keyword>
<dbReference type="InterPro" id="IPR000515">
    <property type="entry name" value="MetI-like"/>
</dbReference>
<comment type="similarity">
    <text evidence="7">Belongs to the binding-protein-dependent transport system permease family.</text>
</comment>
<accession>A0A1I1AA61</accession>
<dbReference type="SUPFAM" id="SSF161098">
    <property type="entry name" value="MetI-like"/>
    <property type="match status" value="1"/>
</dbReference>
<evidence type="ECO:0000313" key="11">
    <source>
        <dbReference type="Proteomes" id="UP000199012"/>
    </source>
</evidence>
<dbReference type="Pfam" id="PF00528">
    <property type="entry name" value="BPD_transp_1"/>
    <property type="match status" value="1"/>
</dbReference>
<sequence length="328" mass="36569">MTATLGEALGAVRDARRPGAAGRRPRRGAPRQRLTRRGRQEAGWFWLFISPWVIGFLAFLLGPMIASVWYSLTDWDSFTAPEFVGLDNYVRALTEDPIFWKALWNTLYYAAVSVPLGMAIGLYLANLLNKQVRFRKLWRTLIYLPTLVPLVATAMVFKMVLAPSGPLNDLLGVFGISGPQWLLDPNWVKPALVVLSVWGAGGATVLLLSAMNGIPREFYEAAEIDGAGPVRQFWAITFPQITPVLFFNLVMGLIGAFQIFSQVYILTGGGPNNSSQTVVPLLFREAFEFYHFGYASAIAWLLFVVIIGFTAIAFGTSRKWVFYETEVR</sequence>
<feature type="transmembrane region" description="Helical" evidence="7">
    <location>
        <begin position="292"/>
        <end position="314"/>
    </location>
</feature>
<feature type="transmembrane region" description="Helical" evidence="7">
    <location>
        <begin position="43"/>
        <end position="70"/>
    </location>
</feature>
<dbReference type="CDD" id="cd06261">
    <property type="entry name" value="TM_PBP2"/>
    <property type="match status" value="1"/>
</dbReference>
<dbReference type="STRING" id="988821.SAMN05421867_11649"/>
<dbReference type="PANTHER" id="PTHR30193:SF1">
    <property type="entry name" value="ABC TRANSPORTER PERMEASE PROTEIN YESP-RELATED"/>
    <property type="match status" value="1"/>
</dbReference>
<dbReference type="PANTHER" id="PTHR30193">
    <property type="entry name" value="ABC TRANSPORTER PERMEASE PROTEIN"/>
    <property type="match status" value="1"/>
</dbReference>
<gene>
    <name evidence="10" type="ORF">SAMN05421867_11649</name>
</gene>
<dbReference type="AlphaFoldDB" id="A0A1I1AA61"/>
<dbReference type="GO" id="GO:0055085">
    <property type="term" value="P:transmembrane transport"/>
    <property type="evidence" value="ECO:0007669"/>
    <property type="project" value="InterPro"/>
</dbReference>
<dbReference type="EMBL" id="FOKA01000016">
    <property type="protein sequence ID" value="SFB34817.1"/>
    <property type="molecule type" value="Genomic_DNA"/>
</dbReference>
<feature type="transmembrane region" description="Helical" evidence="7">
    <location>
        <begin position="187"/>
        <end position="208"/>
    </location>
</feature>
<feature type="transmembrane region" description="Helical" evidence="7">
    <location>
        <begin position="140"/>
        <end position="161"/>
    </location>
</feature>
<evidence type="ECO:0000313" key="10">
    <source>
        <dbReference type="EMBL" id="SFB34817.1"/>
    </source>
</evidence>
<evidence type="ECO:0000259" key="9">
    <source>
        <dbReference type="PROSITE" id="PS50928"/>
    </source>
</evidence>
<organism evidence="10 11">
    <name type="scientific">Cellulomonas marina</name>
    <dbReference type="NCBI Taxonomy" id="988821"/>
    <lineage>
        <taxon>Bacteria</taxon>
        <taxon>Bacillati</taxon>
        <taxon>Actinomycetota</taxon>
        <taxon>Actinomycetes</taxon>
        <taxon>Micrococcales</taxon>
        <taxon>Cellulomonadaceae</taxon>
        <taxon>Cellulomonas</taxon>
    </lineage>
</organism>
<dbReference type="Proteomes" id="UP000199012">
    <property type="component" value="Unassembled WGS sequence"/>
</dbReference>
<dbReference type="Gene3D" id="1.10.3720.10">
    <property type="entry name" value="MetI-like"/>
    <property type="match status" value="1"/>
</dbReference>
<evidence type="ECO:0000256" key="3">
    <source>
        <dbReference type="ARBA" id="ARBA00022475"/>
    </source>
</evidence>
<keyword evidence="2 7" id="KW-0813">Transport</keyword>
<dbReference type="InterPro" id="IPR035906">
    <property type="entry name" value="MetI-like_sf"/>
</dbReference>
<keyword evidence="11" id="KW-1185">Reference proteome</keyword>
<protein>
    <submittedName>
        <fullName evidence="10">Multiple sugar transport system permease protein</fullName>
    </submittedName>
</protein>
<name>A0A1I1AA61_9CELL</name>
<dbReference type="GO" id="GO:0005886">
    <property type="term" value="C:plasma membrane"/>
    <property type="evidence" value="ECO:0007669"/>
    <property type="project" value="UniProtKB-SubCell"/>
</dbReference>
<dbReference type="InterPro" id="IPR051393">
    <property type="entry name" value="ABC_transporter_permease"/>
</dbReference>